<keyword evidence="2" id="KW-0812">Transmembrane</keyword>
<evidence type="ECO:0000256" key="2">
    <source>
        <dbReference type="SAM" id="Phobius"/>
    </source>
</evidence>
<feature type="transmembrane region" description="Helical" evidence="2">
    <location>
        <begin position="60"/>
        <end position="84"/>
    </location>
</feature>
<sequence>MHQAGRSTKDTNNNWEPSKAKEHSLEFGKQVTGAIRITSSSTLHQSTTGLSTSEHEGIPVGLLAGGIGGGLSVLILIATLFFLVRIKRRKTGGLIVAQSNTDTSFDNLGFTGGRKISEYMDLTDLELVRVKVTNSVKRKISAFTKEDQKTREVSCGRLDLVEVPANTDIDSDVLLTTWV</sequence>
<evidence type="ECO:0000313" key="4">
    <source>
        <dbReference type="Proteomes" id="UP001159405"/>
    </source>
</evidence>
<comment type="caution">
    <text evidence="3">The sequence shown here is derived from an EMBL/GenBank/DDBJ whole genome shotgun (WGS) entry which is preliminary data.</text>
</comment>
<protein>
    <submittedName>
        <fullName evidence="3">Uncharacterized protein</fullName>
    </submittedName>
</protein>
<evidence type="ECO:0000313" key="3">
    <source>
        <dbReference type="EMBL" id="CAH3119109.1"/>
    </source>
</evidence>
<organism evidence="3 4">
    <name type="scientific">Porites lobata</name>
    <dbReference type="NCBI Taxonomy" id="104759"/>
    <lineage>
        <taxon>Eukaryota</taxon>
        <taxon>Metazoa</taxon>
        <taxon>Cnidaria</taxon>
        <taxon>Anthozoa</taxon>
        <taxon>Hexacorallia</taxon>
        <taxon>Scleractinia</taxon>
        <taxon>Fungiina</taxon>
        <taxon>Poritidae</taxon>
        <taxon>Porites</taxon>
    </lineage>
</organism>
<evidence type="ECO:0000256" key="1">
    <source>
        <dbReference type="SAM" id="MobiDB-lite"/>
    </source>
</evidence>
<dbReference type="Proteomes" id="UP001159405">
    <property type="component" value="Unassembled WGS sequence"/>
</dbReference>
<keyword evidence="2" id="KW-1133">Transmembrane helix</keyword>
<reference evidence="3 4" key="1">
    <citation type="submission" date="2022-05" db="EMBL/GenBank/DDBJ databases">
        <authorList>
            <consortium name="Genoscope - CEA"/>
            <person name="William W."/>
        </authorList>
    </citation>
    <scope>NUCLEOTIDE SEQUENCE [LARGE SCALE GENOMIC DNA]</scope>
</reference>
<keyword evidence="4" id="KW-1185">Reference proteome</keyword>
<name>A0ABN8NUR7_9CNID</name>
<feature type="region of interest" description="Disordered" evidence="1">
    <location>
        <begin position="1"/>
        <end position="23"/>
    </location>
</feature>
<proteinExistence type="predicted"/>
<dbReference type="EMBL" id="CALNXK010000033">
    <property type="protein sequence ID" value="CAH3119109.1"/>
    <property type="molecule type" value="Genomic_DNA"/>
</dbReference>
<accession>A0ABN8NUR7</accession>
<keyword evidence="2" id="KW-0472">Membrane</keyword>
<gene>
    <name evidence="3" type="ORF">PLOB_00027201</name>
</gene>